<proteinExistence type="predicted"/>
<keyword evidence="2" id="KW-1185">Reference proteome</keyword>
<reference evidence="1" key="1">
    <citation type="submission" date="2022-01" db="UniProtKB">
        <authorList>
            <consortium name="EnsemblMetazoa"/>
        </authorList>
    </citation>
    <scope>IDENTIFICATION</scope>
</reference>
<dbReference type="InterPro" id="IPR019362">
    <property type="entry name" value="MMADHC"/>
</dbReference>
<dbReference type="GeneID" id="106663851"/>
<dbReference type="GO" id="GO:0005739">
    <property type="term" value="C:mitochondrion"/>
    <property type="evidence" value="ECO:0007669"/>
    <property type="project" value="TreeGrafter"/>
</dbReference>
<dbReference type="PANTHER" id="PTHR13192:SF3">
    <property type="entry name" value="COBALAMIN TRAFFICKING PROTEIN CBLD"/>
    <property type="match status" value="1"/>
</dbReference>
<dbReference type="Pfam" id="PF10229">
    <property type="entry name" value="MMADHC"/>
    <property type="match status" value="1"/>
</dbReference>
<name>A0A8I6REM3_CIMLE</name>
<evidence type="ECO:0000313" key="1">
    <source>
        <dbReference type="EnsemblMetazoa" id="XP_014244499.1"/>
    </source>
</evidence>
<dbReference type="OrthoDB" id="10263782at2759"/>
<dbReference type="RefSeq" id="XP_014244499.1">
    <property type="nucleotide sequence ID" value="XM_014389013.2"/>
</dbReference>
<dbReference type="AlphaFoldDB" id="A0A8I6REM3"/>
<evidence type="ECO:0000313" key="2">
    <source>
        <dbReference type="Proteomes" id="UP000494040"/>
    </source>
</evidence>
<dbReference type="GO" id="GO:0009235">
    <property type="term" value="P:cobalamin metabolic process"/>
    <property type="evidence" value="ECO:0007669"/>
    <property type="project" value="InterPro"/>
</dbReference>
<protein>
    <recommendedName>
        <fullName evidence="3">Methylmalonic aciduria and homocystinuria type D homolog, mitochondrial</fullName>
    </recommendedName>
</protein>
<sequence length="249" mass="28018">MLFPKLILKFRGSNKWAEAVQKSNYSRKSSSNFRGTYKIVTKASDPAEDVAKQQLATHTNWELLAPQGFRFYLPGSVGPAWHDEISASFIPSTLTGIDAAELECDVQECPVLLRQGISELFPGTDTSACQLTVVSLSQKKHKKITEHDIEQLTKQFMWAAQDICHKLKMAGYWADFINPFSGVPFGTPHNSAHLYKTDERFRCIGFQIKEKGSCKIITNKASNKFIGSLFTTAPPSTTLLKEILREYEY</sequence>
<dbReference type="EnsemblMetazoa" id="XM_014389013.2">
    <property type="protein sequence ID" value="XP_014244499.1"/>
    <property type="gene ID" value="LOC106663851"/>
</dbReference>
<evidence type="ECO:0008006" key="3">
    <source>
        <dbReference type="Google" id="ProtNLM"/>
    </source>
</evidence>
<accession>A0A8I6REM3</accession>
<organism evidence="1 2">
    <name type="scientific">Cimex lectularius</name>
    <name type="common">Bed bug</name>
    <name type="synonym">Acanthia lectularia</name>
    <dbReference type="NCBI Taxonomy" id="79782"/>
    <lineage>
        <taxon>Eukaryota</taxon>
        <taxon>Metazoa</taxon>
        <taxon>Ecdysozoa</taxon>
        <taxon>Arthropoda</taxon>
        <taxon>Hexapoda</taxon>
        <taxon>Insecta</taxon>
        <taxon>Pterygota</taxon>
        <taxon>Neoptera</taxon>
        <taxon>Paraneoptera</taxon>
        <taxon>Hemiptera</taxon>
        <taxon>Heteroptera</taxon>
        <taxon>Panheteroptera</taxon>
        <taxon>Cimicomorpha</taxon>
        <taxon>Cimicidae</taxon>
        <taxon>Cimex</taxon>
    </lineage>
</organism>
<dbReference type="Proteomes" id="UP000494040">
    <property type="component" value="Unassembled WGS sequence"/>
</dbReference>
<dbReference type="PANTHER" id="PTHR13192">
    <property type="entry name" value="MY011 PROTEIN"/>
    <property type="match status" value="1"/>
</dbReference>